<dbReference type="SMART" id="SM01230">
    <property type="entry name" value="Gln-synt_C"/>
    <property type="match status" value="1"/>
</dbReference>
<dbReference type="Proteomes" id="UP000007264">
    <property type="component" value="Unassembled WGS sequence"/>
</dbReference>
<keyword evidence="1" id="KW-0436">Ligase</keyword>
<evidence type="ECO:0000313" key="5">
    <source>
        <dbReference type="EMBL" id="EIE21810.1"/>
    </source>
</evidence>
<dbReference type="GeneID" id="17039795"/>
<dbReference type="SUPFAM" id="SSF55931">
    <property type="entry name" value="Glutamine synthetase/guanido kinase"/>
    <property type="match status" value="1"/>
</dbReference>
<dbReference type="Pfam" id="PF00120">
    <property type="entry name" value="Gln-synt_C"/>
    <property type="match status" value="1"/>
</dbReference>
<dbReference type="eggNOG" id="KOG0683">
    <property type="taxonomic scope" value="Eukaryota"/>
</dbReference>
<feature type="non-terminal residue" evidence="5">
    <location>
        <position position="1"/>
    </location>
</feature>
<gene>
    <name evidence="5" type="ORF">COCSUDRAFT_4616</name>
</gene>
<organism evidence="5 6">
    <name type="scientific">Coccomyxa subellipsoidea (strain C-169)</name>
    <name type="common">Green microalga</name>
    <dbReference type="NCBI Taxonomy" id="574566"/>
    <lineage>
        <taxon>Eukaryota</taxon>
        <taxon>Viridiplantae</taxon>
        <taxon>Chlorophyta</taxon>
        <taxon>core chlorophytes</taxon>
        <taxon>Trebouxiophyceae</taxon>
        <taxon>Trebouxiophyceae incertae sedis</taxon>
        <taxon>Coccomyxaceae</taxon>
        <taxon>Coccomyxa</taxon>
        <taxon>Coccomyxa subellipsoidea</taxon>
    </lineage>
</organism>
<dbReference type="InterPro" id="IPR014746">
    <property type="entry name" value="Gln_synth/guanido_kin_cat_dom"/>
</dbReference>
<keyword evidence="5" id="KW-0418">Kinase</keyword>
<evidence type="ECO:0000259" key="4">
    <source>
        <dbReference type="PROSITE" id="PS51987"/>
    </source>
</evidence>
<dbReference type="RefSeq" id="XP_005646354.1">
    <property type="nucleotide sequence ID" value="XM_005646297.1"/>
</dbReference>
<comment type="similarity">
    <text evidence="2 3">Belongs to the glutamine synthetase family.</text>
</comment>
<sequence length="344" mass="36922">DTPAEDSGFGPVGEVRLLPAKDAPIRPLPWRPTHALAICELHNRPGDPWECCPRAALKSILATAQREHGLTFRIGYESEFTLLHQPPPGDTRLPPPFDRSVYCQTSAFDAAAPGMTNLQLLHKPKLLINFSSQPSYAMHIVEALEELGMPVEQLHAEAAHGQFEVVTTHDDALQAADGVLLAREAITSVAAKHGLVASFLPKLNAMQAGSGQHLHISLWKDGRNLVEGFETGAGSMAEAFLAGILSHLPALQAFTVPSPNSYERLKPGCWSGAFQVWGVNNKEAPIRLCTLADGSSRDFEFKALDATANPHMALAAIMVAGLQGVKEKAILPPPLQIDPGTLSA</sequence>
<evidence type="ECO:0000256" key="3">
    <source>
        <dbReference type="RuleBase" id="RU000384"/>
    </source>
</evidence>
<dbReference type="PROSITE" id="PS51987">
    <property type="entry name" value="GS_CATALYTIC"/>
    <property type="match status" value="1"/>
</dbReference>
<dbReference type="KEGG" id="csl:COCSUDRAFT_4616"/>
<dbReference type="PANTHER" id="PTHR43785">
    <property type="entry name" value="GAMMA-GLUTAMYLPUTRESCINE SYNTHETASE"/>
    <property type="match status" value="1"/>
</dbReference>
<comment type="caution">
    <text evidence="5">The sequence shown here is derived from an EMBL/GenBank/DDBJ whole genome shotgun (WGS) entry which is preliminary data.</text>
</comment>
<dbReference type="GO" id="GO:0004356">
    <property type="term" value="F:glutamine synthetase activity"/>
    <property type="evidence" value="ECO:0007669"/>
    <property type="project" value="InterPro"/>
</dbReference>
<name>I0YTU1_COCSC</name>
<dbReference type="GO" id="GO:0016301">
    <property type="term" value="F:kinase activity"/>
    <property type="evidence" value="ECO:0007669"/>
    <property type="project" value="UniProtKB-KW"/>
</dbReference>
<evidence type="ECO:0000313" key="6">
    <source>
        <dbReference type="Proteomes" id="UP000007264"/>
    </source>
</evidence>
<feature type="domain" description="GS catalytic" evidence="4">
    <location>
        <begin position="53"/>
        <end position="344"/>
    </location>
</feature>
<keyword evidence="5" id="KW-0808">Transferase</keyword>
<evidence type="ECO:0000256" key="1">
    <source>
        <dbReference type="ARBA" id="ARBA00022598"/>
    </source>
</evidence>
<reference evidence="5 6" key="1">
    <citation type="journal article" date="2012" name="Genome Biol.">
        <title>The genome of the polar eukaryotic microalga coccomyxa subellipsoidea reveals traits of cold adaptation.</title>
        <authorList>
            <person name="Blanc G."/>
            <person name="Agarkova I."/>
            <person name="Grimwood J."/>
            <person name="Kuo A."/>
            <person name="Brueggeman A."/>
            <person name="Dunigan D."/>
            <person name="Gurnon J."/>
            <person name="Ladunga I."/>
            <person name="Lindquist E."/>
            <person name="Lucas S."/>
            <person name="Pangilinan J."/>
            <person name="Proschold T."/>
            <person name="Salamov A."/>
            <person name="Schmutz J."/>
            <person name="Weeks D."/>
            <person name="Yamada T."/>
            <person name="Claverie J.M."/>
            <person name="Grigoriev I."/>
            <person name="Van Etten J."/>
            <person name="Lomsadze A."/>
            <person name="Borodovsky M."/>
        </authorList>
    </citation>
    <scope>NUCLEOTIDE SEQUENCE [LARGE SCALE GENOMIC DNA]</scope>
    <source>
        <strain evidence="5 6">C-169</strain>
    </source>
</reference>
<protein>
    <submittedName>
        <fullName evidence="5">Glutamine synthetase/guanido kinase</fullName>
    </submittedName>
</protein>
<dbReference type="EMBL" id="AGSI01000011">
    <property type="protein sequence ID" value="EIE21810.1"/>
    <property type="molecule type" value="Genomic_DNA"/>
</dbReference>
<dbReference type="OrthoDB" id="77835at2759"/>
<dbReference type="AlphaFoldDB" id="I0YTU1"/>
<feature type="non-terminal residue" evidence="5">
    <location>
        <position position="344"/>
    </location>
</feature>
<proteinExistence type="inferred from homology"/>
<dbReference type="Gene3D" id="3.30.590.10">
    <property type="entry name" value="Glutamine synthetase/guanido kinase, catalytic domain"/>
    <property type="match status" value="1"/>
</dbReference>
<dbReference type="PANTHER" id="PTHR43785:SF2">
    <property type="entry name" value="TYPE-1 GLUTAMINE SYNTHETASE 1"/>
    <property type="match status" value="1"/>
</dbReference>
<accession>I0YTU1</accession>
<evidence type="ECO:0000256" key="2">
    <source>
        <dbReference type="PROSITE-ProRule" id="PRU01331"/>
    </source>
</evidence>
<keyword evidence="6" id="KW-1185">Reference proteome</keyword>
<dbReference type="STRING" id="574566.I0YTU1"/>
<dbReference type="InterPro" id="IPR008146">
    <property type="entry name" value="Gln_synth_cat_dom"/>
</dbReference>